<sequence>MKMNLVTVVASLSIVATIVWIIGLGMTINDQLLQESSAGSPPASTSDEAEQSSDTFLLALGDSLTRGTGDLQGQGYVTYLLDELKSRSDQSIQLSNLAVRGYTSEELLNQLEQTEIQRQIAQADMIFMTIGGNDLFQGGQALSVDSAFIIENSTETYLENLEEIYSAIESANGDTTVYHLGLYNPFNQLDGAEMTSSAVRNWNNESAEIAAKFDHVVFVPTYDLFQLDVNDFIYSDQFHPNNEGYQLIGRRLAALITLNEGGEGDE</sequence>
<dbReference type="EMBL" id="PDOD01000001">
    <property type="protein sequence ID" value="PYZ94968.1"/>
    <property type="molecule type" value="Genomic_DNA"/>
</dbReference>
<dbReference type="SUPFAM" id="SSF52266">
    <property type="entry name" value="SGNH hydrolase"/>
    <property type="match status" value="1"/>
</dbReference>
<evidence type="ECO:0000313" key="2">
    <source>
        <dbReference type="EMBL" id="PYZ94968.1"/>
    </source>
</evidence>
<dbReference type="AlphaFoldDB" id="A0A323TJD9"/>
<name>A0A323TJD9_9BACI</name>
<evidence type="ECO:0000259" key="1">
    <source>
        <dbReference type="Pfam" id="PF13472"/>
    </source>
</evidence>
<gene>
    <name evidence="2" type="ORF">CR194_05480</name>
</gene>
<keyword evidence="3" id="KW-1185">Reference proteome</keyword>
<dbReference type="PANTHER" id="PTHR30383:SF27">
    <property type="entry name" value="SPORE GERMINATION LIPASE LIPC"/>
    <property type="match status" value="1"/>
</dbReference>
<reference evidence="2 3" key="1">
    <citation type="submission" date="2017-10" db="EMBL/GenBank/DDBJ databases">
        <title>Bacillus sp. nov., a halophilic bacterium isolated from a Keqin Lake.</title>
        <authorList>
            <person name="Wang H."/>
        </authorList>
    </citation>
    <scope>NUCLEOTIDE SEQUENCE [LARGE SCALE GENOMIC DNA]</scope>
    <source>
        <strain evidence="2 3">KQ-12</strain>
    </source>
</reference>
<dbReference type="OrthoDB" id="252349at2"/>
<proteinExistence type="predicted"/>
<dbReference type="RefSeq" id="WP_110608603.1">
    <property type="nucleotide sequence ID" value="NZ_PDOD01000001.1"/>
</dbReference>
<dbReference type="InterPro" id="IPR051532">
    <property type="entry name" value="Ester_Hydrolysis_Enzymes"/>
</dbReference>
<organism evidence="2 3">
    <name type="scientific">Salipaludibacillus keqinensis</name>
    <dbReference type="NCBI Taxonomy" id="2045207"/>
    <lineage>
        <taxon>Bacteria</taxon>
        <taxon>Bacillati</taxon>
        <taxon>Bacillota</taxon>
        <taxon>Bacilli</taxon>
        <taxon>Bacillales</taxon>
        <taxon>Bacillaceae</taxon>
    </lineage>
</organism>
<evidence type="ECO:0000313" key="3">
    <source>
        <dbReference type="Proteomes" id="UP000248214"/>
    </source>
</evidence>
<feature type="domain" description="SGNH hydrolase-type esterase" evidence="1">
    <location>
        <begin position="59"/>
        <end position="247"/>
    </location>
</feature>
<dbReference type="PANTHER" id="PTHR30383">
    <property type="entry name" value="THIOESTERASE 1/PROTEASE 1/LYSOPHOSPHOLIPASE L1"/>
    <property type="match status" value="1"/>
</dbReference>
<dbReference type="Pfam" id="PF13472">
    <property type="entry name" value="Lipase_GDSL_2"/>
    <property type="match status" value="1"/>
</dbReference>
<protein>
    <submittedName>
        <fullName evidence="2">GDSL family lipase</fullName>
    </submittedName>
</protein>
<dbReference type="InterPro" id="IPR013830">
    <property type="entry name" value="SGNH_hydro"/>
</dbReference>
<accession>A0A323TJD9</accession>
<dbReference type="GO" id="GO:0004622">
    <property type="term" value="F:phosphatidylcholine lysophospholipase activity"/>
    <property type="evidence" value="ECO:0007669"/>
    <property type="project" value="TreeGrafter"/>
</dbReference>
<dbReference type="Gene3D" id="3.40.50.1110">
    <property type="entry name" value="SGNH hydrolase"/>
    <property type="match status" value="1"/>
</dbReference>
<comment type="caution">
    <text evidence="2">The sequence shown here is derived from an EMBL/GenBank/DDBJ whole genome shotgun (WGS) entry which is preliminary data.</text>
</comment>
<dbReference type="Proteomes" id="UP000248214">
    <property type="component" value="Unassembled WGS sequence"/>
</dbReference>
<dbReference type="InterPro" id="IPR036514">
    <property type="entry name" value="SGNH_hydro_sf"/>
</dbReference>